<dbReference type="EMBL" id="CADCVK010000383">
    <property type="protein sequence ID" value="CAA9501349.1"/>
    <property type="molecule type" value="Genomic_DNA"/>
</dbReference>
<accession>A0A6J4SN08</accession>
<protein>
    <submittedName>
        <fullName evidence="1">Uncharacterized protein</fullName>
    </submittedName>
</protein>
<evidence type="ECO:0000313" key="1">
    <source>
        <dbReference type="EMBL" id="CAA9501349.1"/>
    </source>
</evidence>
<organism evidence="1">
    <name type="scientific">uncultured Rubrobacteraceae bacterium</name>
    <dbReference type="NCBI Taxonomy" id="349277"/>
    <lineage>
        <taxon>Bacteria</taxon>
        <taxon>Bacillati</taxon>
        <taxon>Actinomycetota</taxon>
        <taxon>Rubrobacteria</taxon>
        <taxon>Rubrobacterales</taxon>
        <taxon>Rubrobacteraceae</taxon>
        <taxon>environmental samples</taxon>
    </lineage>
</organism>
<reference evidence="1" key="1">
    <citation type="submission" date="2020-02" db="EMBL/GenBank/DDBJ databases">
        <authorList>
            <person name="Meier V. D."/>
        </authorList>
    </citation>
    <scope>NUCLEOTIDE SEQUENCE</scope>
    <source>
        <strain evidence="1">AVDCRST_MAG12</strain>
    </source>
</reference>
<proteinExistence type="predicted"/>
<sequence length="212" mass="22123">MLREAVVGLDGLLPVRDGDVDVLAEDHLPLGHPPQGLYDPDVALLLGDLLVAVAAEGVGTCRGERGAAGGGPGAHAAPELAQVLLRFGGGGAGRGLYLQHGLEELVGDELGQLLRQPGHDLLYLRDELPGRGVHDVELLLDPQRVARTATLELYGHRAPPLSVGAGGFPVPPLLGRSRGLRRSGSRETHEPFAVDAVCVGQHSTRFGLAGPR</sequence>
<gene>
    <name evidence="1" type="ORF">AVDCRST_MAG12-2680</name>
</gene>
<name>A0A6J4SN08_9ACTN</name>
<dbReference type="AlphaFoldDB" id="A0A6J4SN08"/>